<keyword evidence="16" id="KW-1185">Reference proteome</keyword>
<dbReference type="InterPro" id="IPR055270">
    <property type="entry name" value="Glyco_tran_10_C"/>
</dbReference>
<comment type="similarity">
    <text evidence="3 12">Belongs to the glycosyltransferase 10 family.</text>
</comment>
<evidence type="ECO:0000256" key="9">
    <source>
        <dbReference type="ARBA" id="ARBA00023034"/>
    </source>
</evidence>
<evidence type="ECO:0000313" key="16">
    <source>
        <dbReference type="Proteomes" id="UP001153292"/>
    </source>
</evidence>
<dbReference type="Pfam" id="PF17039">
    <property type="entry name" value="Glyco_tran_10_N"/>
    <property type="match status" value="1"/>
</dbReference>
<evidence type="ECO:0000256" key="11">
    <source>
        <dbReference type="ARBA" id="ARBA00023180"/>
    </source>
</evidence>
<feature type="domain" description="Fucosyltransferase C-terminal" evidence="13">
    <location>
        <begin position="211"/>
        <end position="389"/>
    </location>
</feature>
<gene>
    <name evidence="15" type="ORF">CHILSU_LOCUS158</name>
</gene>
<evidence type="ECO:0000256" key="1">
    <source>
        <dbReference type="ARBA" id="ARBA00004447"/>
    </source>
</evidence>
<dbReference type="PANTHER" id="PTHR48438">
    <property type="entry name" value="ALPHA-(1,3)-FUCOSYLTRANSFERASE C-RELATED"/>
    <property type="match status" value="1"/>
</dbReference>
<evidence type="ECO:0000313" key="15">
    <source>
        <dbReference type="EMBL" id="CAH0397098.1"/>
    </source>
</evidence>
<dbReference type="EC" id="2.4.1.-" evidence="12"/>
<keyword evidence="10" id="KW-0472">Membrane</keyword>
<keyword evidence="7" id="KW-0735">Signal-anchor</keyword>
<dbReference type="Proteomes" id="UP001153292">
    <property type="component" value="Chromosome 1"/>
</dbReference>
<keyword evidence="9 12" id="KW-0333">Golgi apparatus</keyword>
<evidence type="ECO:0000259" key="14">
    <source>
        <dbReference type="Pfam" id="PF17039"/>
    </source>
</evidence>
<dbReference type="InterPro" id="IPR001503">
    <property type="entry name" value="Glyco_trans_10"/>
</dbReference>
<name>A0ABN8AVQ0_CHISP</name>
<protein>
    <recommendedName>
        <fullName evidence="12">Fucosyltransferase</fullName>
        <ecNumber evidence="12">2.4.1.-</ecNumber>
    </recommendedName>
</protein>
<keyword evidence="6 12" id="KW-0812">Transmembrane</keyword>
<keyword evidence="11" id="KW-0325">Glycoprotein</keyword>
<evidence type="ECO:0000256" key="3">
    <source>
        <dbReference type="ARBA" id="ARBA00008919"/>
    </source>
</evidence>
<keyword evidence="8" id="KW-1133">Transmembrane helix</keyword>
<dbReference type="EMBL" id="OU963894">
    <property type="protein sequence ID" value="CAH0397098.1"/>
    <property type="molecule type" value="Genomic_DNA"/>
</dbReference>
<dbReference type="Gene3D" id="3.40.50.11660">
    <property type="entry name" value="Glycosyl transferase family 10, C-terminal domain"/>
    <property type="match status" value="1"/>
</dbReference>
<evidence type="ECO:0000256" key="8">
    <source>
        <dbReference type="ARBA" id="ARBA00022989"/>
    </source>
</evidence>
<evidence type="ECO:0000259" key="13">
    <source>
        <dbReference type="Pfam" id="PF00852"/>
    </source>
</evidence>
<evidence type="ECO:0000256" key="12">
    <source>
        <dbReference type="RuleBase" id="RU003832"/>
    </source>
</evidence>
<evidence type="ECO:0000256" key="5">
    <source>
        <dbReference type="ARBA" id="ARBA00022679"/>
    </source>
</evidence>
<reference evidence="15" key="1">
    <citation type="submission" date="2021-12" db="EMBL/GenBank/DDBJ databases">
        <authorList>
            <person name="King R."/>
        </authorList>
    </citation>
    <scope>NUCLEOTIDE SEQUENCE</scope>
</reference>
<accession>A0ABN8AVQ0</accession>
<organism evidence="15 16">
    <name type="scientific">Chilo suppressalis</name>
    <name type="common">Asiatic rice borer moth</name>
    <dbReference type="NCBI Taxonomy" id="168631"/>
    <lineage>
        <taxon>Eukaryota</taxon>
        <taxon>Metazoa</taxon>
        <taxon>Ecdysozoa</taxon>
        <taxon>Arthropoda</taxon>
        <taxon>Hexapoda</taxon>
        <taxon>Insecta</taxon>
        <taxon>Pterygota</taxon>
        <taxon>Neoptera</taxon>
        <taxon>Endopterygota</taxon>
        <taxon>Lepidoptera</taxon>
        <taxon>Glossata</taxon>
        <taxon>Ditrysia</taxon>
        <taxon>Pyraloidea</taxon>
        <taxon>Crambidae</taxon>
        <taxon>Crambinae</taxon>
        <taxon>Chilo</taxon>
    </lineage>
</organism>
<evidence type="ECO:0000256" key="7">
    <source>
        <dbReference type="ARBA" id="ARBA00022968"/>
    </source>
</evidence>
<dbReference type="SUPFAM" id="SSF53756">
    <property type="entry name" value="UDP-Glycosyltransferase/glycogen phosphorylase"/>
    <property type="match status" value="1"/>
</dbReference>
<dbReference type="InterPro" id="IPR031481">
    <property type="entry name" value="Glyco_tran_10_N"/>
</dbReference>
<keyword evidence="4 12" id="KW-0328">Glycosyltransferase</keyword>
<dbReference type="Pfam" id="PF00852">
    <property type="entry name" value="Glyco_transf_10"/>
    <property type="match status" value="1"/>
</dbReference>
<feature type="domain" description="Fucosyltransferase N-terminal" evidence="14">
    <location>
        <begin position="53"/>
        <end position="176"/>
    </location>
</feature>
<comment type="subcellular location">
    <subcellularLocation>
        <location evidence="1 12">Golgi apparatus</location>
        <location evidence="1 12">Golgi stack membrane</location>
        <topology evidence="1 12">Single-pass type II membrane protein</topology>
    </subcellularLocation>
</comment>
<evidence type="ECO:0000256" key="4">
    <source>
        <dbReference type="ARBA" id="ARBA00022676"/>
    </source>
</evidence>
<evidence type="ECO:0000256" key="6">
    <source>
        <dbReference type="ARBA" id="ARBA00022692"/>
    </source>
</evidence>
<evidence type="ECO:0000256" key="2">
    <source>
        <dbReference type="ARBA" id="ARBA00004922"/>
    </source>
</evidence>
<keyword evidence="5 12" id="KW-0808">Transferase</keyword>
<dbReference type="InterPro" id="IPR038577">
    <property type="entry name" value="GT10-like_C_sf"/>
</dbReference>
<comment type="pathway">
    <text evidence="2">Protein modification; protein glycosylation.</text>
</comment>
<evidence type="ECO:0000256" key="10">
    <source>
        <dbReference type="ARBA" id="ARBA00023136"/>
    </source>
</evidence>
<proteinExistence type="inferred from homology"/>
<sequence>MIFVGNFKANAIKFCLLTALFLFALLSSLVPFIIRERKIQLNQRHVRFAPDLKYILFWNHPKVKKFKSFHVKAVSEFEIGQSSFIKQNCPHINCYISYNASLLDGDQSNFDAVVFDVHDISRFKVNYFNFTRSPSQRFIFRSHESSDNQPVCNPVFDNFFNWTWTYKLNSDIPHPFLNIYDSNNMLVGPKINMTWIKTMKHSTVARNKFKFKDRAVIWIINKCRLKHKFQDFVHELRQELKAYNHTIDTFGSCGDNKCPSSKLNECYKLAERDYYFQLVLEESTVEDYITEGIGKALNLFTVPIVLGDADFRRFIPPGSYVNVRAFDIKKLGALVDYLIKTPKVYRYFFDWKNHYYYATKHRTDVCDLCTKLNANERETHKNYANFRHWWSYEYKDICERMHLYETVKGELGTGLEVMNRGTVQTCVRPGGGSP</sequence>
<dbReference type="PANTHER" id="PTHR48438:SF1">
    <property type="entry name" value="ALPHA-(1,3)-FUCOSYLTRANSFERASE C-RELATED"/>
    <property type="match status" value="1"/>
</dbReference>